<organism evidence="2">
    <name type="scientific">Anopheles braziliensis</name>
    <dbReference type="NCBI Taxonomy" id="58242"/>
    <lineage>
        <taxon>Eukaryota</taxon>
        <taxon>Metazoa</taxon>
        <taxon>Ecdysozoa</taxon>
        <taxon>Arthropoda</taxon>
        <taxon>Hexapoda</taxon>
        <taxon>Insecta</taxon>
        <taxon>Pterygota</taxon>
        <taxon>Neoptera</taxon>
        <taxon>Endopterygota</taxon>
        <taxon>Diptera</taxon>
        <taxon>Nematocera</taxon>
        <taxon>Culicoidea</taxon>
        <taxon>Culicidae</taxon>
        <taxon>Anophelinae</taxon>
        <taxon>Anopheles</taxon>
    </lineage>
</organism>
<accession>A0A2M3ZSG3</accession>
<sequence>MLNKSWHATIAVLWRCIVIVVVVLNALAVVSCTRERLARAQRSVFSNSMTREIEQLRERWICSRIKLPWTGCYGSEVNVLVVQLNLLLPTCIPIHGTMVCVSVC</sequence>
<dbReference type="AlphaFoldDB" id="A0A2M3ZSG3"/>
<dbReference type="PROSITE" id="PS51257">
    <property type="entry name" value="PROKAR_LIPOPROTEIN"/>
    <property type="match status" value="1"/>
</dbReference>
<feature type="transmembrane region" description="Helical" evidence="1">
    <location>
        <begin position="12"/>
        <end position="32"/>
    </location>
</feature>
<dbReference type="EMBL" id="GGFM01010730">
    <property type="protein sequence ID" value="MBW31481.1"/>
    <property type="molecule type" value="Transcribed_RNA"/>
</dbReference>
<evidence type="ECO:0000256" key="1">
    <source>
        <dbReference type="SAM" id="Phobius"/>
    </source>
</evidence>
<reference evidence="2" key="1">
    <citation type="submission" date="2018-01" db="EMBL/GenBank/DDBJ databases">
        <title>An insight into the sialome of Amazonian anophelines.</title>
        <authorList>
            <person name="Ribeiro J.M."/>
            <person name="Scarpassa V."/>
            <person name="Calvo E."/>
        </authorList>
    </citation>
    <scope>NUCLEOTIDE SEQUENCE</scope>
    <source>
        <tissue evidence="2">Salivary glands</tissue>
    </source>
</reference>
<keyword evidence="1" id="KW-0812">Transmembrane</keyword>
<name>A0A2M3ZSG3_9DIPT</name>
<keyword evidence="1" id="KW-1133">Transmembrane helix</keyword>
<keyword evidence="1" id="KW-0472">Membrane</keyword>
<proteinExistence type="predicted"/>
<evidence type="ECO:0000313" key="2">
    <source>
        <dbReference type="EMBL" id="MBW31481.1"/>
    </source>
</evidence>
<protein>
    <submittedName>
        <fullName evidence="2">Putative secreted peptide</fullName>
    </submittedName>
</protein>